<dbReference type="Proteomes" id="UP001239626">
    <property type="component" value="Unassembled WGS sequence"/>
</dbReference>
<dbReference type="Gene3D" id="3.40.630.30">
    <property type="match status" value="1"/>
</dbReference>
<dbReference type="InterPro" id="IPR050832">
    <property type="entry name" value="Bact_Acetyltransf"/>
</dbReference>
<evidence type="ECO:0000256" key="1">
    <source>
        <dbReference type="ARBA" id="ARBA00022679"/>
    </source>
</evidence>
<protein>
    <submittedName>
        <fullName evidence="4">Ribosomal protein S18 acetylase RimI-like enzyme</fullName>
    </submittedName>
</protein>
<dbReference type="SUPFAM" id="SSF55729">
    <property type="entry name" value="Acyl-CoA N-acyltransferases (Nat)"/>
    <property type="match status" value="1"/>
</dbReference>
<dbReference type="InterPro" id="IPR016181">
    <property type="entry name" value="Acyl_CoA_acyltransferase"/>
</dbReference>
<dbReference type="Pfam" id="PF00583">
    <property type="entry name" value="Acetyltransf_1"/>
    <property type="match status" value="1"/>
</dbReference>
<feature type="domain" description="N-acetyltransferase" evidence="3">
    <location>
        <begin position="1"/>
        <end position="161"/>
    </location>
</feature>
<keyword evidence="2" id="KW-0012">Acyltransferase</keyword>
<accession>A0ABU0EH37</accession>
<sequence length="166" mass="18749">MLVQQVVENDWRLVQDVRLRALREDPNVFGASLSREERFVESHWRMRLRTSTTWVALDDDGVGRGLVTMMQEPGSPVDDRHIVALWVAPESRRHGVGWALLDAVRQAAVAQDARTVSLWLLDGNNAAGDLFVRAGFTRTGERQVVPRDQSQTEERYVLTLRDAASA</sequence>
<dbReference type="RefSeq" id="WP_307493279.1">
    <property type="nucleotide sequence ID" value="NZ_JAUSVB010000004.1"/>
</dbReference>
<dbReference type="InterPro" id="IPR000182">
    <property type="entry name" value="GNAT_dom"/>
</dbReference>
<name>A0ABU0EH37_9CELL</name>
<proteinExistence type="predicted"/>
<evidence type="ECO:0000313" key="4">
    <source>
        <dbReference type="EMBL" id="MDQ0374537.1"/>
    </source>
</evidence>
<evidence type="ECO:0000259" key="3">
    <source>
        <dbReference type="PROSITE" id="PS51186"/>
    </source>
</evidence>
<dbReference type="CDD" id="cd04301">
    <property type="entry name" value="NAT_SF"/>
    <property type="match status" value="1"/>
</dbReference>
<comment type="caution">
    <text evidence="4">The sequence shown here is derived from an EMBL/GenBank/DDBJ whole genome shotgun (WGS) entry which is preliminary data.</text>
</comment>
<evidence type="ECO:0000313" key="5">
    <source>
        <dbReference type="Proteomes" id="UP001239626"/>
    </source>
</evidence>
<dbReference type="PROSITE" id="PS51186">
    <property type="entry name" value="GNAT"/>
    <property type="match status" value="1"/>
</dbReference>
<keyword evidence="1" id="KW-0808">Transferase</keyword>
<organism evidence="4 5">
    <name type="scientific">Cellulomonas humilata</name>
    <dbReference type="NCBI Taxonomy" id="144055"/>
    <lineage>
        <taxon>Bacteria</taxon>
        <taxon>Bacillati</taxon>
        <taxon>Actinomycetota</taxon>
        <taxon>Actinomycetes</taxon>
        <taxon>Micrococcales</taxon>
        <taxon>Cellulomonadaceae</taxon>
        <taxon>Cellulomonas</taxon>
    </lineage>
</organism>
<dbReference type="EMBL" id="JAUSVB010000004">
    <property type="protein sequence ID" value="MDQ0374537.1"/>
    <property type="molecule type" value="Genomic_DNA"/>
</dbReference>
<reference evidence="4 5" key="1">
    <citation type="submission" date="2023-07" db="EMBL/GenBank/DDBJ databases">
        <title>Sorghum-associated microbial communities from plants grown in Nebraska, USA.</title>
        <authorList>
            <person name="Schachtman D."/>
        </authorList>
    </citation>
    <scope>NUCLEOTIDE SEQUENCE [LARGE SCALE GENOMIC DNA]</scope>
    <source>
        <strain evidence="4 5">BE332</strain>
    </source>
</reference>
<evidence type="ECO:0000256" key="2">
    <source>
        <dbReference type="ARBA" id="ARBA00023315"/>
    </source>
</evidence>
<dbReference type="PANTHER" id="PTHR43877:SF1">
    <property type="entry name" value="ACETYLTRANSFERASE"/>
    <property type="match status" value="1"/>
</dbReference>
<dbReference type="PANTHER" id="PTHR43877">
    <property type="entry name" value="AMINOALKYLPHOSPHONATE N-ACETYLTRANSFERASE-RELATED-RELATED"/>
    <property type="match status" value="1"/>
</dbReference>
<gene>
    <name evidence="4" type="ORF">J2X26_002864</name>
</gene>
<keyword evidence="5" id="KW-1185">Reference proteome</keyword>